<dbReference type="PROSITE" id="PS51898">
    <property type="entry name" value="TYR_RECOMBINASE"/>
    <property type="match status" value="1"/>
</dbReference>
<dbReference type="RefSeq" id="WP_161696503.1">
    <property type="nucleotide sequence ID" value="NZ_JAAAHS010000062.1"/>
</dbReference>
<feature type="domain" description="Core-binding (CB)" evidence="7">
    <location>
        <begin position="31"/>
        <end position="125"/>
    </location>
</feature>
<proteinExistence type="inferred from homology"/>
<dbReference type="InterPro" id="IPR050090">
    <property type="entry name" value="Tyrosine_recombinase_XerCD"/>
</dbReference>
<name>A0A964UP62_9ACTN</name>
<dbReference type="PROSITE" id="PS51900">
    <property type="entry name" value="CB"/>
    <property type="match status" value="1"/>
</dbReference>
<comment type="similarity">
    <text evidence="1">Belongs to the 'phage' integrase family.</text>
</comment>
<dbReference type="PANTHER" id="PTHR30349:SF41">
    <property type="entry name" value="INTEGRASE_RECOMBINASE PROTEIN MJ0367-RELATED"/>
    <property type="match status" value="1"/>
</dbReference>
<dbReference type="EMBL" id="JAAAHS010000062">
    <property type="protein sequence ID" value="NBE51991.1"/>
    <property type="molecule type" value="Genomic_DNA"/>
</dbReference>
<evidence type="ECO:0000256" key="3">
    <source>
        <dbReference type="ARBA" id="ARBA00023172"/>
    </source>
</evidence>
<comment type="caution">
    <text evidence="8">The sequence shown here is derived from an EMBL/GenBank/DDBJ whole genome shotgun (WGS) entry which is preliminary data.</text>
</comment>
<dbReference type="OrthoDB" id="9803188at2"/>
<organism evidence="8 9">
    <name type="scientific">Streptomyces boluensis</name>
    <dbReference type="NCBI Taxonomy" id="1775135"/>
    <lineage>
        <taxon>Bacteria</taxon>
        <taxon>Bacillati</taxon>
        <taxon>Actinomycetota</taxon>
        <taxon>Actinomycetes</taxon>
        <taxon>Kitasatosporales</taxon>
        <taxon>Streptomycetaceae</taxon>
        <taxon>Streptomyces</taxon>
    </lineage>
</organism>
<keyword evidence="3" id="KW-0233">DNA recombination</keyword>
<dbReference type="InterPro" id="IPR011010">
    <property type="entry name" value="DNA_brk_join_enz"/>
</dbReference>
<dbReference type="SUPFAM" id="SSF56349">
    <property type="entry name" value="DNA breaking-rejoining enzymes"/>
    <property type="match status" value="1"/>
</dbReference>
<dbReference type="GO" id="GO:0006310">
    <property type="term" value="P:DNA recombination"/>
    <property type="evidence" value="ECO:0007669"/>
    <property type="project" value="UniProtKB-KW"/>
</dbReference>
<evidence type="ECO:0000259" key="6">
    <source>
        <dbReference type="PROSITE" id="PS51898"/>
    </source>
</evidence>
<dbReference type="PANTHER" id="PTHR30349">
    <property type="entry name" value="PHAGE INTEGRASE-RELATED"/>
    <property type="match status" value="1"/>
</dbReference>
<feature type="region of interest" description="Disordered" evidence="5">
    <location>
        <begin position="154"/>
        <end position="179"/>
    </location>
</feature>
<dbReference type="GO" id="GO:0015074">
    <property type="term" value="P:DNA integration"/>
    <property type="evidence" value="ECO:0007669"/>
    <property type="project" value="InterPro"/>
</dbReference>
<evidence type="ECO:0000313" key="9">
    <source>
        <dbReference type="Proteomes" id="UP000598297"/>
    </source>
</evidence>
<protein>
    <submittedName>
        <fullName evidence="8">Tyrosine-type recombinase/integrase</fullName>
    </submittedName>
</protein>
<dbReference type="InterPro" id="IPR013762">
    <property type="entry name" value="Integrase-like_cat_sf"/>
</dbReference>
<accession>A0A964UP62</accession>
<sequence length="391" mass="43899">MARKLLLGQLRVQEINHRDGRVSYTIVQAGGAVHTRADRYLVKFESQGTDRTYAYYLVDHLRWLEHEGLTFETVQFRDLERYMGAVGAEVRGPTGVPWRVGKRPYGNSALSGAASCLKGFYLQQAALGCNQELGRQLDRHRMPTKADRSRSFLGHVSHSMPSNPLAPTRTRRRHPKMLPDGARGRLLKVVNAIRDRMVVDWLGDGGFRIGEMCGLHLSDLHLRSNAECGECRAPHAHVCHRDGLVNRSRAKTKHPWALEDGVIRGGLIKRVSPLMIHSYFEYMTCEYPPAAEHGMVLVQQHGPRRGMPWATEGARKMLRRAGSRARLGRIRPHMFRHDFANAVLDASNGNLVVARDAGGWASIQVVDEIYAHVDINDPVFEAALLTVWGEA</sequence>
<feature type="domain" description="Tyr recombinase" evidence="6">
    <location>
        <begin position="173"/>
        <end position="384"/>
    </location>
</feature>
<dbReference type="Proteomes" id="UP000598297">
    <property type="component" value="Unassembled WGS sequence"/>
</dbReference>
<dbReference type="InterPro" id="IPR002104">
    <property type="entry name" value="Integrase_catalytic"/>
</dbReference>
<dbReference type="AlphaFoldDB" id="A0A964UP62"/>
<dbReference type="Gene3D" id="1.10.443.10">
    <property type="entry name" value="Intergrase catalytic core"/>
    <property type="match status" value="1"/>
</dbReference>
<gene>
    <name evidence="8" type="ORF">GUY60_11255</name>
</gene>
<evidence type="ECO:0000259" key="7">
    <source>
        <dbReference type="PROSITE" id="PS51900"/>
    </source>
</evidence>
<evidence type="ECO:0000256" key="1">
    <source>
        <dbReference type="ARBA" id="ARBA00008857"/>
    </source>
</evidence>
<evidence type="ECO:0000313" key="8">
    <source>
        <dbReference type="EMBL" id="NBE51991.1"/>
    </source>
</evidence>
<keyword evidence="2 4" id="KW-0238">DNA-binding</keyword>
<dbReference type="InterPro" id="IPR044068">
    <property type="entry name" value="CB"/>
</dbReference>
<evidence type="ECO:0000256" key="2">
    <source>
        <dbReference type="ARBA" id="ARBA00023125"/>
    </source>
</evidence>
<dbReference type="GO" id="GO:0003677">
    <property type="term" value="F:DNA binding"/>
    <property type="evidence" value="ECO:0007669"/>
    <property type="project" value="UniProtKB-UniRule"/>
</dbReference>
<dbReference type="Pfam" id="PF00589">
    <property type="entry name" value="Phage_integrase"/>
    <property type="match status" value="1"/>
</dbReference>
<evidence type="ECO:0000256" key="5">
    <source>
        <dbReference type="SAM" id="MobiDB-lite"/>
    </source>
</evidence>
<evidence type="ECO:0000256" key="4">
    <source>
        <dbReference type="PROSITE-ProRule" id="PRU01248"/>
    </source>
</evidence>
<keyword evidence="9" id="KW-1185">Reference proteome</keyword>
<reference evidence="8" key="1">
    <citation type="submission" date="2020-01" db="EMBL/GenBank/DDBJ databases">
        <title>Whole-genome analyses of novel actinobacteria.</title>
        <authorList>
            <person name="Sahin N."/>
        </authorList>
    </citation>
    <scope>NUCLEOTIDE SEQUENCE</scope>
    <source>
        <strain evidence="8">YC537</strain>
    </source>
</reference>